<proteinExistence type="predicted"/>
<reference evidence="3" key="1">
    <citation type="journal article" date="2017" name="Nat. Commun.">
        <title>The asparagus genome sheds light on the origin and evolution of a young Y chromosome.</title>
        <authorList>
            <person name="Harkess A."/>
            <person name="Zhou J."/>
            <person name="Xu C."/>
            <person name="Bowers J.E."/>
            <person name="Van der Hulst R."/>
            <person name="Ayyampalayam S."/>
            <person name="Mercati F."/>
            <person name="Riccardi P."/>
            <person name="McKain M.R."/>
            <person name="Kakrana A."/>
            <person name="Tang H."/>
            <person name="Ray J."/>
            <person name="Groenendijk J."/>
            <person name="Arikit S."/>
            <person name="Mathioni S.M."/>
            <person name="Nakano M."/>
            <person name="Shan H."/>
            <person name="Telgmann-Rauber A."/>
            <person name="Kanno A."/>
            <person name="Yue Z."/>
            <person name="Chen H."/>
            <person name="Li W."/>
            <person name="Chen Y."/>
            <person name="Xu X."/>
            <person name="Zhang Y."/>
            <person name="Luo S."/>
            <person name="Chen H."/>
            <person name="Gao J."/>
            <person name="Mao Z."/>
            <person name="Pires J.C."/>
            <person name="Luo M."/>
            <person name="Kudrna D."/>
            <person name="Wing R.A."/>
            <person name="Meyers B.C."/>
            <person name="Yi K."/>
            <person name="Kong H."/>
            <person name="Lavrijsen P."/>
            <person name="Sunseri F."/>
            <person name="Falavigna A."/>
            <person name="Ye Y."/>
            <person name="Leebens-Mack J.H."/>
            <person name="Chen G."/>
        </authorList>
    </citation>
    <scope>NUCLEOTIDE SEQUENCE [LARGE SCALE GENOMIC DNA]</scope>
    <source>
        <strain evidence="3">cv. DH0086</strain>
    </source>
</reference>
<feature type="compositionally biased region" description="Acidic residues" evidence="1">
    <location>
        <begin position="122"/>
        <end position="134"/>
    </location>
</feature>
<feature type="region of interest" description="Disordered" evidence="1">
    <location>
        <begin position="115"/>
        <end position="134"/>
    </location>
</feature>
<dbReference type="Proteomes" id="UP000243459">
    <property type="component" value="Chromosome 5"/>
</dbReference>
<evidence type="ECO:0000313" key="3">
    <source>
        <dbReference type="Proteomes" id="UP000243459"/>
    </source>
</evidence>
<gene>
    <name evidence="2" type="ORF">A4U43_C05F9770</name>
</gene>
<feature type="compositionally biased region" description="Basic and acidic residues" evidence="1">
    <location>
        <begin position="45"/>
        <end position="54"/>
    </location>
</feature>
<dbReference type="AlphaFoldDB" id="A0A5P1EQT6"/>
<name>A0A5P1EQT6_ASPOF</name>
<feature type="region of interest" description="Disordered" evidence="1">
    <location>
        <begin position="40"/>
        <end position="63"/>
    </location>
</feature>
<organism evidence="2 3">
    <name type="scientific">Asparagus officinalis</name>
    <name type="common">Garden asparagus</name>
    <dbReference type="NCBI Taxonomy" id="4686"/>
    <lineage>
        <taxon>Eukaryota</taxon>
        <taxon>Viridiplantae</taxon>
        <taxon>Streptophyta</taxon>
        <taxon>Embryophyta</taxon>
        <taxon>Tracheophyta</taxon>
        <taxon>Spermatophyta</taxon>
        <taxon>Magnoliopsida</taxon>
        <taxon>Liliopsida</taxon>
        <taxon>Asparagales</taxon>
        <taxon>Asparagaceae</taxon>
        <taxon>Asparagoideae</taxon>
        <taxon>Asparagus</taxon>
    </lineage>
</organism>
<evidence type="ECO:0000256" key="1">
    <source>
        <dbReference type="SAM" id="MobiDB-lite"/>
    </source>
</evidence>
<accession>A0A5P1EQT6</accession>
<evidence type="ECO:0000313" key="2">
    <source>
        <dbReference type="EMBL" id="ONK68296.1"/>
    </source>
</evidence>
<keyword evidence="3" id="KW-1185">Reference proteome</keyword>
<dbReference type="Gramene" id="ONK68296">
    <property type="protein sequence ID" value="ONK68296"/>
    <property type="gene ID" value="A4U43_C05F9770"/>
</dbReference>
<dbReference type="EMBL" id="CM007385">
    <property type="protein sequence ID" value="ONK68296.1"/>
    <property type="molecule type" value="Genomic_DNA"/>
</dbReference>
<protein>
    <submittedName>
        <fullName evidence="2">Uncharacterized protein</fullName>
    </submittedName>
</protein>
<sequence length="134" mass="14861">MPPNVIHGDNESPARREGIYVIAGELESIKAPVEKEAALDMGAESAHRHGKESAAEEASSTSMSLTWINKSRLDYDEESSGEFRFKMMKSHLRNSDSSLGDILIEEGDREKGARLVLNAETRDEDNEELVQEKG</sequence>